<evidence type="ECO:0000313" key="1">
    <source>
        <dbReference type="EMBL" id="PKK88078.1"/>
    </source>
</evidence>
<dbReference type="Pfam" id="PF10127">
    <property type="entry name" value="RlaP"/>
    <property type="match status" value="1"/>
</dbReference>
<proteinExistence type="predicted"/>
<organism evidence="1 2">
    <name type="scientific">Candidatus Wallbacteria bacterium HGW-Wallbacteria-1</name>
    <dbReference type="NCBI Taxonomy" id="2013854"/>
    <lineage>
        <taxon>Bacteria</taxon>
        <taxon>Candidatus Walliibacteriota</taxon>
    </lineage>
</organism>
<dbReference type="Proteomes" id="UP000233256">
    <property type="component" value="Unassembled WGS sequence"/>
</dbReference>
<dbReference type="GO" id="GO:0016740">
    <property type="term" value="F:transferase activity"/>
    <property type="evidence" value="ECO:0007669"/>
    <property type="project" value="UniProtKB-KW"/>
</dbReference>
<dbReference type="PANTHER" id="PTHR34817:SF2">
    <property type="entry name" value="NUCLEOTIDYLTRANSFERASE"/>
    <property type="match status" value="1"/>
</dbReference>
<reference evidence="1 2" key="1">
    <citation type="journal article" date="2017" name="ISME J.">
        <title>Potential for microbial H2 and metal transformations associated with novel bacteria and archaea in deep terrestrial subsurface sediments.</title>
        <authorList>
            <person name="Hernsdorf A.W."/>
            <person name="Amano Y."/>
            <person name="Miyakawa K."/>
            <person name="Ise K."/>
            <person name="Suzuki Y."/>
            <person name="Anantharaman K."/>
            <person name="Probst A."/>
            <person name="Burstein D."/>
            <person name="Thomas B.C."/>
            <person name="Banfield J.F."/>
        </authorList>
    </citation>
    <scope>NUCLEOTIDE SEQUENCE [LARGE SCALE GENOMIC DNA]</scope>
    <source>
        <strain evidence="1">HGW-Wallbacteria-1</strain>
    </source>
</reference>
<evidence type="ECO:0000313" key="2">
    <source>
        <dbReference type="Proteomes" id="UP000233256"/>
    </source>
</evidence>
<dbReference type="InterPro" id="IPR018775">
    <property type="entry name" value="RlaP"/>
</dbReference>
<gene>
    <name evidence="1" type="ORF">CVV64_20410</name>
</gene>
<comment type="caution">
    <text evidence="1">The sequence shown here is derived from an EMBL/GenBank/DDBJ whole genome shotgun (WGS) entry which is preliminary data.</text>
</comment>
<dbReference type="EMBL" id="PGXC01000069">
    <property type="protein sequence ID" value="PKK88078.1"/>
    <property type="molecule type" value="Genomic_DNA"/>
</dbReference>
<sequence length="260" mass="31021">MSGINPEIREKITRRLFEIEKEHDVQILFAVESGSRAWGFESFDSDYDVRFIYRHALKWYLNILPKTDVIEYPIVDEFDYSGWDLRKSLFLLNKSNPVIFEWLRSSIVYIRDQSFYDDFFELSNRYFSPVSSIYHYLHMAKGNFRSYLEKEFVKTKKYFYVLRPLLACQWIENFNESPPMEFQRLLDALVIPMSVRDEIDELLIKKKAGGEMAEERQIVLLNTYVKSQIEYFESLSSEFDPAIKPAADFLEDFLYDLLQG</sequence>
<dbReference type="PANTHER" id="PTHR34817">
    <property type="entry name" value="NUCLEOTIDYLTRANSFERASE"/>
    <property type="match status" value="1"/>
</dbReference>
<name>A0A2N1PIA3_9BACT</name>
<accession>A0A2N1PIA3</accession>
<dbReference type="AlphaFoldDB" id="A0A2N1PIA3"/>
<protein>
    <submittedName>
        <fullName evidence="1">Nucleotidyltransferase</fullName>
    </submittedName>
</protein>
<keyword evidence="1" id="KW-0808">Transferase</keyword>